<organism evidence="2 3">
    <name type="scientific">Guopingia tenuis</name>
    <dbReference type="NCBI Taxonomy" id="2763656"/>
    <lineage>
        <taxon>Bacteria</taxon>
        <taxon>Bacillati</taxon>
        <taxon>Bacillota</taxon>
        <taxon>Clostridia</taxon>
        <taxon>Christensenellales</taxon>
        <taxon>Christensenellaceae</taxon>
        <taxon>Guopingia</taxon>
    </lineage>
</organism>
<evidence type="ECO:0000256" key="1">
    <source>
        <dbReference type="SAM" id="MobiDB-lite"/>
    </source>
</evidence>
<protein>
    <submittedName>
        <fullName evidence="2">Uncharacterized protein</fullName>
    </submittedName>
</protein>
<evidence type="ECO:0000313" key="3">
    <source>
        <dbReference type="Proteomes" id="UP000617951"/>
    </source>
</evidence>
<feature type="region of interest" description="Disordered" evidence="1">
    <location>
        <begin position="24"/>
        <end position="48"/>
    </location>
</feature>
<name>A0A926DIT5_9FIRM</name>
<reference evidence="2" key="1">
    <citation type="submission" date="2020-08" db="EMBL/GenBank/DDBJ databases">
        <title>Genome public.</title>
        <authorList>
            <person name="Liu C."/>
            <person name="Sun Q."/>
        </authorList>
    </citation>
    <scope>NUCLEOTIDE SEQUENCE</scope>
    <source>
        <strain evidence="2">NSJ-63</strain>
    </source>
</reference>
<dbReference type="AlphaFoldDB" id="A0A926DIT5"/>
<comment type="caution">
    <text evidence="2">The sequence shown here is derived from an EMBL/GenBank/DDBJ whole genome shotgun (WGS) entry which is preliminary data.</text>
</comment>
<keyword evidence="3" id="KW-1185">Reference proteome</keyword>
<dbReference type="RefSeq" id="WP_249280358.1">
    <property type="nucleotide sequence ID" value="NZ_JACRSS010000003.1"/>
</dbReference>
<proteinExistence type="predicted"/>
<dbReference type="EMBL" id="JACRSS010000003">
    <property type="protein sequence ID" value="MBC8538631.1"/>
    <property type="molecule type" value="Genomic_DNA"/>
</dbReference>
<gene>
    <name evidence="2" type="ORF">H8693_06750</name>
</gene>
<evidence type="ECO:0000313" key="2">
    <source>
        <dbReference type="EMBL" id="MBC8538631.1"/>
    </source>
</evidence>
<sequence>MGKPGMGIAPGWIKRNAGWLYERAAPGGSGSRNAPPADGKSERNKRSPTYKNLLPILFLNKQDEKSFHGAGFGLDGKY</sequence>
<dbReference type="Proteomes" id="UP000617951">
    <property type="component" value="Unassembled WGS sequence"/>
</dbReference>
<accession>A0A926DIT5</accession>